<dbReference type="EMBL" id="CCYD01001884">
    <property type="protein sequence ID" value="CEG46038.1"/>
    <property type="molecule type" value="Genomic_DNA"/>
</dbReference>
<evidence type="ECO:0000313" key="1">
    <source>
        <dbReference type="EMBL" id="CEG46038.1"/>
    </source>
</evidence>
<proteinExistence type="predicted"/>
<dbReference type="AlphaFoldDB" id="A0A0P1AXV3"/>
<sequence>MSNAVSYIMENGHVQIPPPWLKVNHVRSFVVSYGASRLRQNLAGKAASQTRLRDTSTATLRLWQSYMTKALNRVKRSYLAYTSSQQALCFMGLC</sequence>
<evidence type="ECO:0000313" key="2">
    <source>
        <dbReference type="Proteomes" id="UP000054928"/>
    </source>
</evidence>
<keyword evidence="2" id="KW-1185">Reference proteome</keyword>
<dbReference type="RefSeq" id="XP_036263362.1">
    <property type="nucleotide sequence ID" value="XM_036407103.1"/>
</dbReference>
<name>A0A0P1AXV3_PLAHL</name>
<dbReference type="Proteomes" id="UP000054928">
    <property type="component" value="Unassembled WGS sequence"/>
</dbReference>
<reference evidence="2" key="1">
    <citation type="submission" date="2014-09" db="EMBL/GenBank/DDBJ databases">
        <authorList>
            <person name="Sharma Rahul"/>
            <person name="Thines Marco"/>
        </authorList>
    </citation>
    <scope>NUCLEOTIDE SEQUENCE [LARGE SCALE GENOMIC DNA]</scope>
</reference>
<organism evidence="1 2">
    <name type="scientific">Plasmopara halstedii</name>
    <name type="common">Downy mildew of sunflower</name>
    <dbReference type="NCBI Taxonomy" id="4781"/>
    <lineage>
        <taxon>Eukaryota</taxon>
        <taxon>Sar</taxon>
        <taxon>Stramenopiles</taxon>
        <taxon>Oomycota</taxon>
        <taxon>Peronosporomycetes</taxon>
        <taxon>Peronosporales</taxon>
        <taxon>Peronosporaceae</taxon>
        <taxon>Plasmopara</taxon>
    </lineage>
</organism>
<accession>A0A0P1AXV3</accession>
<protein>
    <submittedName>
        <fullName evidence="1">Uncharacterized protein</fullName>
    </submittedName>
</protein>
<dbReference type="GeneID" id="59052758"/>